<dbReference type="Proteomes" id="UP000465361">
    <property type="component" value="Unassembled WGS sequence"/>
</dbReference>
<dbReference type="Gene3D" id="3.40.1520.20">
    <property type="match status" value="1"/>
</dbReference>
<dbReference type="RefSeq" id="WP_163757092.1">
    <property type="nucleotide sequence ID" value="NZ_BLKW01000004.1"/>
</dbReference>
<dbReference type="Pfam" id="PF21923">
    <property type="entry name" value="BON_like"/>
    <property type="match status" value="1"/>
</dbReference>
<dbReference type="InterPro" id="IPR054121">
    <property type="entry name" value="ArfA_BON-like"/>
</dbReference>
<dbReference type="InterPro" id="IPR006664">
    <property type="entry name" value="OMP_bac"/>
</dbReference>
<proteinExistence type="predicted"/>
<feature type="transmembrane region" description="Helical" evidence="6">
    <location>
        <begin position="25"/>
        <end position="47"/>
    </location>
</feature>
<sequence>MAHSGESPAATGWRRTAKFYRRSPGLPWLIAVVVIPLLLAAIGYGAFDRSRLPASGPTGVVPTLTESPPPAAAPPVVVVPGLNLAPLSISRRGDDVILTGDLPDDSARSTLLNAVITGIGPGVNIIDMLGINPDVDALDFADAESVFTSAASIPDFNLTVRGDTITLAGTADSANQEDAVETAAEDAWPDLNIVDKMEIKGPVSPTGTPGPTAAPQAPGPNGSGATCADLQSQINRAMGGPITFASDGYLLTPADEQRLTRVADTLKECPGMKVTVKGYTDNTGDDAVNIPLSADRADAVADFLIAKGVTRERLIAKGLGSADPVASNDTADGRAKNRRVEIVVS</sequence>
<dbReference type="CDD" id="cd07185">
    <property type="entry name" value="OmpA_C-like"/>
    <property type="match status" value="1"/>
</dbReference>
<gene>
    <name evidence="8" type="primary">arfA</name>
    <name evidence="8" type="ORF">MBOT_21550</name>
</gene>
<evidence type="ECO:0000256" key="1">
    <source>
        <dbReference type="ARBA" id="ARBA00004442"/>
    </source>
</evidence>
<keyword evidence="9" id="KW-1185">Reference proteome</keyword>
<dbReference type="Pfam" id="PF00691">
    <property type="entry name" value="OmpA"/>
    <property type="match status" value="1"/>
</dbReference>
<feature type="compositionally biased region" description="Low complexity" evidence="5">
    <location>
        <begin position="205"/>
        <end position="220"/>
    </location>
</feature>
<evidence type="ECO:0000256" key="3">
    <source>
        <dbReference type="ARBA" id="ARBA00023237"/>
    </source>
</evidence>
<dbReference type="InterPro" id="IPR006665">
    <property type="entry name" value="OmpA-like"/>
</dbReference>
<dbReference type="AlphaFoldDB" id="A0A7I9XYE9"/>
<evidence type="ECO:0000256" key="2">
    <source>
        <dbReference type="ARBA" id="ARBA00023136"/>
    </source>
</evidence>
<evidence type="ECO:0000313" key="9">
    <source>
        <dbReference type="Proteomes" id="UP000465361"/>
    </source>
</evidence>
<dbReference type="Gene3D" id="3.30.1330.60">
    <property type="entry name" value="OmpA-like domain"/>
    <property type="match status" value="1"/>
</dbReference>
<dbReference type="PROSITE" id="PS51123">
    <property type="entry name" value="OMPA_2"/>
    <property type="match status" value="1"/>
</dbReference>
<keyword evidence="6" id="KW-0812">Transmembrane</keyword>
<evidence type="ECO:0000256" key="6">
    <source>
        <dbReference type="SAM" id="Phobius"/>
    </source>
</evidence>
<protein>
    <submittedName>
        <fullName evidence="8">Peptidoglycan-binding protein ArfA</fullName>
    </submittedName>
</protein>
<comment type="subcellular location">
    <subcellularLocation>
        <location evidence="1">Cell outer membrane</location>
    </subcellularLocation>
</comment>
<dbReference type="PANTHER" id="PTHR30329">
    <property type="entry name" value="STATOR ELEMENT OF FLAGELLAR MOTOR COMPLEX"/>
    <property type="match status" value="1"/>
</dbReference>
<dbReference type="GO" id="GO:0009279">
    <property type="term" value="C:cell outer membrane"/>
    <property type="evidence" value="ECO:0007669"/>
    <property type="project" value="UniProtKB-SubCell"/>
</dbReference>
<feature type="region of interest" description="Disordered" evidence="5">
    <location>
        <begin position="200"/>
        <end position="224"/>
    </location>
</feature>
<evidence type="ECO:0000256" key="5">
    <source>
        <dbReference type="SAM" id="MobiDB-lite"/>
    </source>
</evidence>
<keyword evidence="2 4" id="KW-0472">Membrane</keyword>
<name>A0A7I9XYE9_9MYCO</name>
<dbReference type="PRINTS" id="PR01021">
    <property type="entry name" value="OMPADOMAIN"/>
</dbReference>
<keyword evidence="3" id="KW-0998">Cell outer membrane</keyword>
<dbReference type="EMBL" id="BLKW01000004">
    <property type="protein sequence ID" value="GFG74790.1"/>
    <property type="molecule type" value="Genomic_DNA"/>
</dbReference>
<evidence type="ECO:0000313" key="8">
    <source>
        <dbReference type="EMBL" id="GFG74790.1"/>
    </source>
</evidence>
<comment type="caution">
    <text evidence="8">The sequence shown here is derived from an EMBL/GenBank/DDBJ whole genome shotgun (WGS) entry which is preliminary data.</text>
</comment>
<evidence type="ECO:0000259" key="7">
    <source>
        <dbReference type="PROSITE" id="PS51123"/>
    </source>
</evidence>
<dbReference type="PANTHER" id="PTHR30329:SF21">
    <property type="entry name" value="LIPOPROTEIN YIAD-RELATED"/>
    <property type="match status" value="1"/>
</dbReference>
<accession>A0A7I9XYE9</accession>
<reference evidence="8 9" key="1">
    <citation type="journal article" date="2019" name="Emerg. Microbes Infect.">
        <title>Comprehensive subspecies identification of 175 nontuberculous mycobacteria species based on 7547 genomic profiles.</title>
        <authorList>
            <person name="Matsumoto Y."/>
            <person name="Kinjo T."/>
            <person name="Motooka D."/>
            <person name="Nabeya D."/>
            <person name="Jung N."/>
            <person name="Uechi K."/>
            <person name="Horii T."/>
            <person name="Iida T."/>
            <person name="Fujita J."/>
            <person name="Nakamura S."/>
        </authorList>
    </citation>
    <scope>NUCLEOTIDE SEQUENCE [LARGE SCALE GENOMIC DNA]</scope>
    <source>
        <strain evidence="8 9">JCM 17322</strain>
    </source>
</reference>
<organism evidence="8 9">
    <name type="scientific">Mycobacterium botniense</name>
    <dbReference type="NCBI Taxonomy" id="84962"/>
    <lineage>
        <taxon>Bacteria</taxon>
        <taxon>Bacillati</taxon>
        <taxon>Actinomycetota</taxon>
        <taxon>Actinomycetes</taxon>
        <taxon>Mycobacteriales</taxon>
        <taxon>Mycobacteriaceae</taxon>
        <taxon>Mycobacterium</taxon>
    </lineage>
</organism>
<dbReference type="InterPro" id="IPR036737">
    <property type="entry name" value="OmpA-like_sf"/>
</dbReference>
<keyword evidence="6" id="KW-1133">Transmembrane helix</keyword>
<evidence type="ECO:0000256" key="4">
    <source>
        <dbReference type="PROSITE-ProRule" id="PRU00473"/>
    </source>
</evidence>
<dbReference type="SUPFAM" id="SSF103088">
    <property type="entry name" value="OmpA-like"/>
    <property type="match status" value="1"/>
</dbReference>
<dbReference type="InterPro" id="IPR050330">
    <property type="entry name" value="Bact_OuterMem_StrucFunc"/>
</dbReference>
<feature type="domain" description="OmpA-like" evidence="7">
    <location>
        <begin position="231"/>
        <end position="345"/>
    </location>
</feature>